<dbReference type="Gene3D" id="6.10.340.10">
    <property type="match status" value="1"/>
</dbReference>
<feature type="transmembrane region" description="Helical" evidence="13">
    <location>
        <begin position="200"/>
        <end position="223"/>
    </location>
</feature>
<evidence type="ECO:0000256" key="7">
    <source>
        <dbReference type="ARBA" id="ARBA00022692"/>
    </source>
</evidence>
<evidence type="ECO:0000259" key="14">
    <source>
        <dbReference type="PROSITE" id="PS50109"/>
    </source>
</evidence>
<evidence type="ECO:0000256" key="13">
    <source>
        <dbReference type="SAM" id="Phobius"/>
    </source>
</evidence>
<gene>
    <name evidence="16" type="ORF">FC50_GL000515</name>
</gene>
<dbReference type="FunFam" id="1.10.287.130:FF:000001">
    <property type="entry name" value="Two-component sensor histidine kinase"/>
    <property type="match status" value="1"/>
</dbReference>
<dbReference type="Gene3D" id="1.10.287.130">
    <property type="match status" value="1"/>
</dbReference>
<dbReference type="PATRIC" id="fig|1423783.4.peg.533"/>
<reference evidence="16 17" key="1">
    <citation type="journal article" date="2015" name="Genome Announc.">
        <title>Expanding the biotechnology potential of lactobacilli through comparative genomics of 213 strains and associated genera.</title>
        <authorList>
            <person name="Sun Z."/>
            <person name="Harris H.M."/>
            <person name="McCann A."/>
            <person name="Guo C."/>
            <person name="Argimon S."/>
            <person name="Zhang W."/>
            <person name="Yang X."/>
            <person name="Jeffery I.B."/>
            <person name="Cooney J.C."/>
            <person name="Kagawa T.F."/>
            <person name="Liu W."/>
            <person name="Song Y."/>
            <person name="Salvetti E."/>
            <person name="Wrobel A."/>
            <person name="Rasinkangas P."/>
            <person name="Parkhill J."/>
            <person name="Rea M.C."/>
            <person name="O'Sullivan O."/>
            <person name="Ritari J."/>
            <person name="Douillard F.P."/>
            <person name="Paul Ross R."/>
            <person name="Yang R."/>
            <person name="Briner A.E."/>
            <person name="Felis G.E."/>
            <person name="de Vos W.M."/>
            <person name="Barrangou R."/>
            <person name="Klaenhammer T.R."/>
            <person name="Caufield P.W."/>
            <person name="Cui Y."/>
            <person name="Zhang H."/>
            <person name="O'Toole P.W."/>
        </authorList>
    </citation>
    <scope>NUCLEOTIDE SEQUENCE [LARGE SCALE GENOMIC DNA]</scope>
    <source>
        <strain evidence="16 17">DSM 15945</strain>
    </source>
</reference>
<dbReference type="EC" id="2.7.13.3" evidence="3"/>
<dbReference type="InterPro" id="IPR005467">
    <property type="entry name" value="His_kinase_dom"/>
</dbReference>
<dbReference type="Pfam" id="PF18719">
    <property type="entry name" value="ArlS_N"/>
    <property type="match status" value="1"/>
</dbReference>
<dbReference type="SUPFAM" id="SSF55874">
    <property type="entry name" value="ATPase domain of HSP90 chaperone/DNA topoisomerase II/histidine kinase"/>
    <property type="match status" value="1"/>
</dbReference>
<dbReference type="GO" id="GO:0000155">
    <property type="term" value="F:phosphorelay sensor kinase activity"/>
    <property type="evidence" value="ECO:0007669"/>
    <property type="project" value="InterPro"/>
</dbReference>
<dbReference type="PANTHER" id="PTHR45528:SF12">
    <property type="entry name" value="SENSOR HISTIDINE KINASE ARSS"/>
    <property type="match status" value="1"/>
</dbReference>
<keyword evidence="11 13" id="KW-0472">Membrane</keyword>
<dbReference type="SMART" id="SM00387">
    <property type="entry name" value="HATPase_c"/>
    <property type="match status" value="1"/>
</dbReference>
<keyword evidence="7 13" id="KW-0812">Transmembrane</keyword>
<proteinExistence type="predicted"/>
<dbReference type="InterPro" id="IPR041610">
    <property type="entry name" value="ArlS_N"/>
</dbReference>
<dbReference type="FunFam" id="3.30.565.10:FF:000006">
    <property type="entry name" value="Sensor histidine kinase WalK"/>
    <property type="match status" value="1"/>
</dbReference>
<keyword evidence="5" id="KW-0597">Phosphoprotein</keyword>
<dbReference type="InterPro" id="IPR003594">
    <property type="entry name" value="HATPase_dom"/>
</dbReference>
<sequence length="529" mass="59479">MFRRKDGQRRPRRQKGFVSLRWTWAFAVAFVIFLTFLVFSLVIYGVMGQTLLAQEKSTVSDTVNSVQKRLEPISSNLTARTVFPKIDVSTDNGSTVATESGGNRGSVFSDAIIQKLSREDITVTVYNQSGRQVFSSRKSPLKTKRTADLRITTERAGGFDGLVARTPIVSAHTSKVIGYLQVTNALSSYHRTMNRVTNTIYLVSFGALVISAMMGFFLASRFLRPIRRISKTIDQINSEPQSDARIPALRTNDELSHLINEFNAMLDRIQRFIDQQTDFVGDVSHELRTPVAILEGHLNMLDRWGKEDPEVLDESIKASLQEVSRMKSLIQEMLDLTRADQVETQFVHAVTEVNEIVEQVTNDMQMIHPDFTITLENELDGPAWVQFYRNHMEQVLIILIDNAVKYSRDRKEIHVSVGSSDTTVDLAVQDFGEGIAPKNQDRVFNRFYRVDKARSREKGGNGLGLSIAKQLIDGYHGTINVESVPGSGSIFRIALPMLTPEQAAEFQRRHDADKPAPLNPDDLNKSNLA</sequence>
<feature type="region of interest" description="Disordered" evidence="12">
    <location>
        <begin position="504"/>
        <end position="529"/>
    </location>
</feature>
<dbReference type="InterPro" id="IPR036890">
    <property type="entry name" value="HATPase_C_sf"/>
</dbReference>
<dbReference type="Pfam" id="PF02518">
    <property type="entry name" value="HATPase_c"/>
    <property type="match status" value="1"/>
</dbReference>
<evidence type="ECO:0000256" key="4">
    <source>
        <dbReference type="ARBA" id="ARBA00015735"/>
    </source>
</evidence>
<dbReference type="PROSITE" id="PS50885">
    <property type="entry name" value="HAMP"/>
    <property type="match status" value="1"/>
</dbReference>
<dbReference type="RefSeq" id="WP_056956451.1">
    <property type="nucleotide sequence ID" value="NZ_AZFJ01000037.1"/>
</dbReference>
<organism evidence="16 17">
    <name type="scientific">Lacticaseibacillus pantheris DSM 15945 = JCM 12539 = NBRC 106106</name>
    <dbReference type="NCBI Taxonomy" id="1423783"/>
    <lineage>
        <taxon>Bacteria</taxon>
        <taxon>Bacillati</taxon>
        <taxon>Bacillota</taxon>
        <taxon>Bacilli</taxon>
        <taxon>Lactobacillales</taxon>
        <taxon>Lactobacillaceae</taxon>
        <taxon>Lacticaseibacillus</taxon>
    </lineage>
</organism>
<comment type="subcellular location">
    <subcellularLocation>
        <location evidence="2">Membrane</location>
        <topology evidence="2">Multi-pass membrane protein</topology>
    </subcellularLocation>
</comment>
<dbReference type="CDD" id="cd06225">
    <property type="entry name" value="HAMP"/>
    <property type="match status" value="1"/>
</dbReference>
<feature type="transmembrane region" description="Helical" evidence="13">
    <location>
        <begin position="21"/>
        <end position="47"/>
    </location>
</feature>
<accession>A0A0R1U6C4</accession>
<comment type="caution">
    <text evidence="16">The sequence shown here is derived from an EMBL/GenBank/DDBJ whole genome shotgun (WGS) entry which is preliminary data.</text>
</comment>
<dbReference type="InterPro" id="IPR003660">
    <property type="entry name" value="HAMP_dom"/>
</dbReference>
<evidence type="ECO:0000256" key="5">
    <source>
        <dbReference type="ARBA" id="ARBA00022553"/>
    </source>
</evidence>
<evidence type="ECO:0000256" key="3">
    <source>
        <dbReference type="ARBA" id="ARBA00012438"/>
    </source>
</evidence>
<keyword evidence="10" id="KW-0902">Two-component regulatory system</keyword>
<keyword evidence="6" id="KW-0808">Transferase</keyword>
<evidence type="ECO:0000259" key="15">
    <source>
        <dbReference type="PROSITE" id="PS50885"/>
    </source>
</evidence>
<protein>
    <recommendedName>
        <fullName evidence="4">Signal transduction histidine-protein kinase ArlS</fullName>
        <ecNumber evidence="3">2.7.13.3</ecNumber>
    </recommendedName>
</protein>
<name>A0A0R1U6C4_9LACO</name>
<keyword evidence="17" id="KW-1185">Reference proteome</keyword>
<keyword evidence="8 16" id="KW-0418">Kinase</keyword>
<dbReference type="InterPro" id="IPR004358">
    <property type="entry name" value="Sig_transdc_His_kin-like_C"/>
</dbReference>
<dbReference type="SUPFAM" id="SSF47384">
    <property type="entry name" value="Homodimeric domain of signal transducing histidine kinase"/>
    <property type="match status" value="1"/>
</dbReference>
<feature type="domain" description="Histidine kinase" evidence="14">
    <location>
        <begin position="282"/>
        <end position="499"/>
    </location>
</feature>
<evidence type="ECO:0000256" key="6">
    <source>
        <dbReference type="ARBA" id="ARBA00022679"/>
    </source>
</evidence>
<dbReference type="AlphaFoldDB" id="A0A0R1U6C4"/>
<dbReference type="SMART" id="SM00388">
    <property type="entry name" value="HisKA"/>
    <property type="match status" value="1"/>
</dbReference>
<dbReference type="PROSITE" id="PS50109">
    <property type="entry name" value="HIS_KIN"/>
    <property type="match status" value="1"/>
</dbReference>
<evidence type="ECO:0000313" key="16">
    <source>
        <dbReference type="EMBL" id="KRL86867.1"/>
    </source>
</evidence>
<evidence type="ECO:0000256" key="9">
    <source>
        <dbReference type="ARBA" id="ARBA00022989"/>
    </source>
</evidence>
<comment type="catalytic activity">
    <reaction evidence="1">
        <text>ATP + protein L-histidine = ADP + protein N-phospho-L-histidine.</text>
        <dbReference type="EC" id="2.7.13.3"/>
    </reaction>
</comment>
<dbReference type="Pfam" id="PF00672">
    <property type="entry name" value="HAMP"/>
    <property type="match status" value="1"/>
</dbReference>
<dbReference type="Pfam" id="PF00512">
    <property type="entry name" value="HisKA"/>
    <property type="match status" value="1"/>
</dbReference>
<dbReference type="InterPro" id="IPR036097">
    <property type="entry name" value="HisK_dim/P_sf"/>
</dbReference>
<dbReference type="Gene3D" id="3.30.565.10">
    <property type="entry name" value="Histidine kinase-like ATPase, C-terminal domain"/>
    <property type="match status" value="1"/>
</dbReference>
<dbReference type="EMBL" id="AZFJ01000037">
    <property type="protein sequence ID" value="KRL86867.1"/>
    <property type="molecule type" value="Genomic_DNA"/>
</dbReference>
<dbReference type="PRINTS" id="PR00344">
    <property type="entry name" value="BCTRLSENSOR"/>
</dbReference>
<dbReference type="STRING" id="1423783.FC50_GL000515"/>
<dbReference type="CDD" id="cd00082">
    <property type="entry name" value="HisKA"/>
    <property type="match status" value="1"/>
</dbReference>
<dbReference type="PANTHER" id="PTHR45528">
    <property type="entry name" value="SENSOR HISTIDINE KINASE CPXA"/>
    <property type="match status" value="1"/>
</dbReference>
<dbReference type="SUPFAM" id="SSF158472">
    <property type="entry name" value="HAMP domain-like"/>
    <property type="match status" value="1"/>
</dbReference>
<evidence type="ECO:0000256" key="11">
    <source>
        <dbReference type="ARBA" id="ARBA00023136"/>
    </source>
</evidence>
<dbReference type="SMART" id="SM00304">
    <property type="entry name" value="HAMP"/>
    <property type="match status" value="1"/>
</dbReference>
<dbReference type="GO" id="GO:0016020">
    <property type="term" value="C:membrane"/>
    <property type="evidence" value="ECO:0007669"/>
    <property type="project" value="UniProtKB-SubCell"/>
</dbReference>
<dbReference type="InterPro" id="IPR050398">
    <property type="entry name" value="HssS/ArlS-like"/>
</dbReference>
<evidence type="ECO:0000256" key="2">
    <source>
        <dbReference type="ARBA" id="ARBA00004141"/>
    </source>
</evidence>
<evidence type="ECO:0000256" key="10">
    <source>
        <dbReference type="ARBA" id="ARBA00023012"/>
    </source>
</evidence>
<dbReference type="OrthoDB" id="9786919at2"/>
<feature type="domain" description="HAMP" evidence="15">
    <location>
        <begin position="220"/>
        <end position="274"/>
    </location>
</feature>
<evidence type="ECO:0000256" key="12">
    <source>
        <dbReference type="SAM" id="MobiDB-lite"/>
    </source>
</evidence>
<evidence type="ECO:0000256" key="8">
    <source>
        <dbReference type="ARBA" id="ARBA00022777"/>
    </source>
</evidence>
<dbReference type="InterPro" id="IPR003661">
    <property type="entry name" value="HisK_dim/P_dom"/>
</dbReference>
<dbReference type="Proteomes" id="UP000051922">
    <property type="component" value="Unassembled WGS sequence"/>
</dbReference>
<keyword evidence="9 13" id="KW-1133">Transmembrane helix</keyword>
<evidence type="ECO:0000256" key="1">
    <source>
        <dbReference type="ARBA" id="ARBA00000085"/>
    </source>
</evidence>
<evidence type="ECO:0000313" key="17">
    <source>
        <dbReference type="Proteomes" id="UP000051922"/>
    </source>
</evidence>